<organism evidence="2 3">
    <name type="scientific">Circinella minor</name>
    <dbReference type="NCBI Taxonomy" id="1195481"/>
    <lineage>
        <taxon>Eukaryota</taxon>
        <taxon>Fungi</taxon>
        <taxon>Fungi incertae sedis</taxon>
        <taxon>Mucoromycota</taxon>
        <taxon>Mucoromycotina</taxon>
        <taxon>Mucoromycetes</taxon>
        <taxon>Mucorales</taxon>
        <taxon>Lichtheimiaceae</taxon>
        <taxon>Circinella</taxon>
    </lineage>
</organism>
<dbReference type="Proteomes" id="UP000646827">
    <property type="component" value="Unassembled WGS sequence"/>
</dbReference>
<sequence>MEFDDFGSFQTMATTPRTFPQGELVDVKGQRVNVRQLAADYLLVLITLKSIECPVCPQLLKILNLYGLEPDVDRYIDPFTQREWEIEPDRKKQTTTTNNIKDNDFLLTFKKYKQFFRLLLKQDAYFIVVCPGDENAVAEIQEQTPFMHYPFISGEQADMLGRSLKLKMSDTELWPATLEVEPKTLATKPISIGRAPGQYYQMRLIQKLFIERCRLEMQGVETMKEAWSLIDQQKRRIVKCQEKKLAGYNLSLLSPRQHAPSTPLTTKTKDEENKEIMKDKEDEAIDVATNNCRSLHDVLPPEVLDIVMSFTTNTRALVKAARTSRTFYLTACNVIIARLRERILMVQNALPKKDGQALAVNDETISIGLDRWHQDPEGIGYRELERRVSSLRAIVADVDKWTRHWSPRKTRRTPPRSPFASSPTIGEIYDN</sequence>
<evidence type="ECO:0000256" key="1">
    <source>
        <dbReference type="SAM" id="MobiDB-lite"/>
    </source>
</evidence>
<evidence type="ECO:0000313" key="3">
    <source>
        <dbReference type="Proteomes" id="UP000646827"/>
    </source>
</evidence>
<feature type="region of interest" description="Disordered" evidence="1">
    <location>
        <begin position="406"/>
        <end position="431"/>
    </location>
</feature>
<dbReference type="OrthoDB" id="2360568at2759"/>
<name>A0A8H7S6V5_9FUNG</name>
<proteinExistence type="predicted"/>
<evidence type="ECO:0000313" key="2">
    <source>
        <dbReference type="EMBL" id="KAG2222661.1"/>
    </source>
</evidence>
<dbReference type="AlphaFoldDB" id="A0A8H7S6V5"/>
<gene>
    <name evidence="2" type="ORF">INT45_013475</name>
</gene>
<accession>A0A8H7S6V5</accession>
<keyword evidence="3" id="KW-1185">Reference proteome</keyword>
<reference evidence="2 3" key="1">
    <citation type="submission" date="2020-12" db="EMBL/GenBank/DDBJ databases">
        <title>Metabolic potential, ecology and presence of endohyphal bacteria is reflected in genomic diversity of Mucoromycotina.</title>
        <authorList>
            <person name="Muszewska A."/>
            <person name="Okrasinska A."/>
            <person name="Steczkiewicz K."/>
            <person name="Drgas O."/>
            <person name="Orlowska M."/>
            <person name="Perlinska-Lenart U."/>
            <person name="Aleksandrzak-Piekarczyk T."/>
            <person name="Szatraj K."/>
            <person name="Zielenkiewicz U."/>
            <person name="Pilsyk S."/>
            <person name="Malc E."/>
            <person name="Mieczkowski P."/>
            <person name="Kruszewska J.S."/>
            <person name="Biernat P."/>
            <person name="Pawlowska J."/>
        </authorList>
    </citation>
    <scope>NUCLEOTIDE SEQUENCE [LARGE SCALE GENOMIC DNA]</scope>
    <source>
        <strain evidence="2 3">CBS 142.35</strain>
    </source>
</reference>
<dbReference type="EMBL" id="JAEPRB010000077">
    <property type="protein sequence ID" value="KAG2222661.1"/>
    <property type="molecule type" value="Genomic_DNA"/>
</dbReference>
<protein>
    <submittedName>
        <fullName evidence="2">Uncharacterized protein</fullName>
    </submittedName>
</protein>
<comment type="caution">
    <text evidence="2">The sequence shown here is derived from an EMBL/GenBank/DDBJ whole genome shotgun (WGS) entry which is preliminary data.</text>
</comment>